<dbReference type="Proteomes" id="UP001497644">
    <property type="component" value="Chromosome 1"/>
</dbReference>
<dbReference type="EMBL" id="OZ034824">
    <property type="protein sequence ID" value="CAL1674001.1"/>
    <property type="molecule type" value="Genomic_DNA"/>
</dbReference>
<keyword evidence="2" id="KW-1185">Reference proteome</keyword>
<accession>A0AAV2N309</accession>
<organism evidence="1 2">
    <name type="scientific">Lasius platythorax</name>
    <dbReference type="NCBI Taxonomy" id="488582"/>
    <lineage>
        <taxon>Eukaryota</taxon>
        <taxon>Metazoa</taxon>
        <taxon>Ecdysozoa</taxon>
        <taxon>Arthropoda</taxon>
        <taxon>Hexapoda</taxon>
        <taxon>Insecta</taxon>
        <taxon>Pterygota</taxon>
        <taxon>Neoptera</taxon>
        <taxon>Endopterygota</taxon>
        <taxon>Hymenoptera</taxon>
        <taxon>Apocrita</taxon>
        <taxon>Aculeata</taxon>
        <taxon>Formicoidea</taxon>
        <taxon>Formicidae</taxon>
        <taxon>Formicinae</taxon>
        <taxon>Lasius</taxon>
        <taxon>Lasius</taxon>
    </lineage>
</organism>
<evidence type="ECO:0000313" key="2">
    <source>
        <dbReference type="Proteomes" id="UP001497644"/>
    </source>
</evidence>
<protein>
    <submittedName>
        <fullName evidence="1">Uncharacterized protein</fullName>
    </submittedName>
</protein>
<evidence type="ECO:0000313" key="1">
    <source>
        <dbReference type="EMBL" id="CAL1674001.1"/>
    </source>
</evidence>
<gene>
    <name evidence="1" type="ORF">LPLAT_LOCUS773</name>
</gene>
<dbReference type="AlphaFoldDB" id="A0AAV2N309"/>
<proteinExistence type="predicted"/>
<name>A0AAV2N309_9HYME</name>
<reference evidence="1 2" key="1">
    <citation type="submission" date="2024-04" db="EMBL/GenBank/DDBJ databases">
        <authorList>
            <consortium name="Molecular Ecology Group"/>
        </authorList>
    </citation>
    <scope>NUCLEOTIDE SEQUENCE [LARGE SCALE GENOMIC DNA]</scope>
</reference>
<sequence>MAERRRSVCDDSKEPGAMVSRSELLITLSRFGASPFSRPYRESQLILADCQEPSLPEIVTSERDDFERLEP</sequence>